<protein>
    <recommendedName>
        <fullName evidence="1">Tc1-like transposase DDE domain-containing protein</fullName>
    </recommendedName>
</protein>
<dbReference type="Proteomes" id="UP000700732">
    <property type="component" value="Unassembled WGS sequence"/>
</dbReference>
<feature type="domain" description="Tc1-like transposase DDE" evidence="1">
    <location>
        <begin position="14"/>
        <end position="112"/>
    </location>
</feature>
<dbReference type="InterPro" id="IPR038717">
    <property type="entry name" value="Tc1-like_DDE_dom"/>
</dbReference>
<evidence type="ECO:0000313" key="3">
    <source>
        <dbReference type="Proteomes" id="UP000700732"/>
    </source>
</evidence>
<evidence type="ECO:0000313" key="2">
    <source>
        <dbReference type="EMBL" id="MBC3795408.1"/>
    </source>
</evidence>
<dbReference type="Gene3D" id="3.30.420.10">
    <property type="entry name" value="Ribonuclease H-like superfamily/Ribonuclease H"/>
    <property type="match status" value="1"/>
</dbReference>
<dbReference type="InterPro" id="IPR036397">
    <property type="entry name" value="RNaseH_sf"/>
</dbReference>
<evidence type="ECO:0000259" key="1">
    <source>
        <dbReference type="Pfam" id="PF13358"/>
    </source>
</evidence>
<gene>
    <name evidence="2" type="ORF">FH603_5946</name>
</gene>
<dbReference type="EMBL" id="VFIA01000159">
    <property type="protein sequence ID" value="MBC3795408.1"/>
    <property type="molecule type" value="Genomic_DNA"/>
</dbReference>
<proteinExistence type="predicted"/>
<name>A0ABR6WFT0_9BACT</name>
<dbReference type="InterPro" id="IPR012337">
    <property type="entry name" value="RNaseH-like_sf"/>
</dbReference>
<dbReference type="SUPFAM" id="SSF53098">
    <property type="entry name" value="Ribonuclease H-like"/>
    <property type="match status" value="1"/>
</dbReference>
<accession>A0ABR6WFT0</accession>
<feature type="non-terminal residue" evidence="2">
    <location>
        <position position="128"/>
    </location>
</feature>
<organism evidence="2 3">
    <name type="scientific">Spirosoma utsteinense</name>
    <dbReference type="NCBI Taxonomy" id="2585773"/>
    <lineage>
        <taxon>Bacteria</taxon>
        <taxon>Pseudomonadati</taxon>
        <taxon>Bacteroidota</taxon>
        <taxon>Cytophagia</taxon>
        <taxon>Cytophagales</taxon>
        <taxon>Cytophagaceae</taxon>
        <taxon>Spirosoma</taxon>
    </lineage>
</organism>
<keyword evidence="3" id="KW-1185">Reference proteome</keyword>
<comment type="caution">
    <text evidence="2">The sequence shown here is derived from an EMBL/GenBank/DDBJ whole genome shotgun (WGS) entry which is preliminary data.</text>
</comment>
<reference evidence="2 3" key="1">
    <citation type="submission" date="2019-06" db="EMBL/GenBank/DDBJ databases">
        <title>Spirosoma utsteinense sp. nov. isolated from Antarctic ice-free soils.</title>
        <authorList>
            <person name="Tahon G."/>
        </authorList>
    </citation>
    <scope>NUCLEOTIDE SEQUENCE [LARGE SCALE GENOMIC DNA]</scope>
    <source>
        <strain evidence="2 3">LMG 31447</strain>
    </source>
</reference>
<dbReference type="Pfam" id="PF13358">
    <property type="entry name" value="DDE_3"/>
    <property type="match status" value="1"/>
</dbReference>
<sequence>MGHRPISPIRIGYENVYLYLTLCPFNGQGYAAFLPKLNAHWFGWFIQQVDGCLTGKSLFVADGAKAHKADLFNKAKLTFKKLPPYCPELNPVERVFKSVRQQLKHRVFSSLTEAQARIQAIVEDLFAD</sequence>